<dbReference type="EMBL" id="WTUZ01000010">
    <property type="protein sequence ID" value="MZQ81859.1"/>
    <property type="molecule type" value="Genomic_DNA"/>
</dbReference>
<sequence length="162" mass="18434">MEPKIGLLMDVPDGKLVEFYAQIEKALTGKAHLFDQDNEMLIVSTEAEKFTVIEVMAGLNVNTDQMDLLLLPPDAELTDLFSDYGFTSEGENNYLYAKLVVSFRFAEDCKQADLDQASLQMEEHMLALYKDHGRDIYVVDRQLEELMQGIAKAYRCRIEVLA</sequence>
<reference evidence="1 2" key="1">
    <citation type="submission" date="2019-12" db="EMBL/GenBank/DDBJ databases">
        <title>Paenibacillus sp. nov. sp. isolated from soil.</title>
        <authorList>
            <person name="Kim J."/>
            <person name="Jeong S.E."/>
            <person name="Jung H.S."/>
            <person name="Jeon C.O."/>
        </authorList>
    </citation>
    <scope>NUCLEOTIDE SEQUENCE [LARGE SCALE GENOMIC DNA]</scope>
    <source>
        <strain evidence="1 2">5J-6</strain>
    </source>
</reference>
<keyword evidence="2" id="KW-1185">Reference proteome</keyword>
<evidence type="ECO:0000313" key="2">
    <source>
        <dbReference type="Proteomes" id="UP000481087"/>
    </source>
</evidence>
<accession>A0A6L8UXM4</accession>
<name>A0A6L8UXM4_9BACL</name>
<dbReference type="Proteomes" id="UP000481087">
    <property type="component" value="Unassembled WGS sequence"/>
</dbReference>
<gene>
    <name evidence="1" type="ORF">GQF01_06890</name>
</gene>
<organism evidence="1 2">
    <name type="scientific">Paenibacillus silvestris</name>
    <dbReference type="NCBI Taxonomy" id="2606219"/>
    <lineage>
        <taxon>Bacteria</taxon>
        <taxon>Bacillati</taxon>
        <taxon>Bacillota</taxon>
        <taxon>Bacilli</taxon>
        <taxon>Bacillales</taxon>
        <taxon>Paenibacillaceae</taxon>
        <taxon>Paenibacillus</taxon>
    </lineage>
</organism>
<protein>
    <submittedName>
        <fullName evidence="1">Uncharacterized protein</fullName>
    </submittedName>
</protein>
<comment type="caution">
    <text evidence="1">The sequence shown here is derived from an EMBL/GenBank/DDBJ whole genome shotgun (WGS) entry which is preliminary data.</text>
</comment>
<proteinExistence type="predicted"/>
<dbReference type="AlphaFoldDB" id="A0A6L8UXM4"/>
<dbReference type="RefSeq" id="WP_161406070.1">
    <property type="nucleotide sequence ID" value="NZ_WTUZ01000010.1"/>
</dbReference>
<evidence type="ECO:0000313" key="1">
    <source>
        <dbReference type="EMBL" id="MZQ81859.1"/>
    </source>
</evidence>